<dbReference type="EMBL" id="KK852488">
    <property type="protein sequence ID" value="KDR22769.1"/>
    <property type="molecule type" value="Genomic_DNA"/>
</dbReference>
<proteinExistence type="inferred from homology"/>
<dbReference type="CDD" id="cd03784">
    <property type="entry name" value="GT1_Gtf-like"/>
    <property type="match status" value="1"/>
</dbReference>
<dbReference type="OMA" id="IIARMND"/>
<keyword evidence="2 4" id="KW-0328">Glycosyltransferase</keyword>
<gene>
    <name evidence="6" type="ORF">L798_15641</name>
</gene>
<evidence type="ECO:0000256" key="4">
    <source>
        <dbReference type="RuleBase" id="RU003718"/>
    </source>
</evidence>
<keyword evidence="5" id="KW-1133">Transmembrane helix</keyword>
<protein>
    <recommendedName>
        <fullName evidence="5">UDP-glucuronosyltransferase</fullName>
        <ecNumber evidence="5">2.4.1.17</ecNumber>
    </recommendedName>
</protein>
<dbReference type="PANTHER" id="PTHR48043">
    <property type="entry name" value="EG:EG0003.4 PROTEIN-RELATED"/>
    <property type="match status" value="1"/>
</dbReference>
<accession>A0A067RSH9</accession>
<evidence type="ECO:0000256" key="5">
    <source>
        <dbReference type="RuleBase" id="RU362059"/>
    </source>
</evidence>
<feature type="signal peptide" evidence="5">
    <location>
        <begin position="1"/>
        <end position="20"/>
    </location>
</feature>
<dbReference type="SUPFAM" id="SSF53756">
    <property type="entry name" value="UDP-Glycosyltransferase/glycogen phosphorylase"/>
    <property type="match status" value="1"/>
</dbReference>
<dbReference type="GO" id="GO:0016020">
    <property type="term" value="C:membrane"/>
    <property type="evidence" value="ECO:0007669"/>
    <property type="project" value="UniProtKB-SubCell"/>
</dbReference>
<dbReference type="GO" id="GO:0015020">
    <property type="term" value="F:glucuronosyltransferase activity"/>
    <property type="evidence" value="ECO:0007669"/>
    <property type="project" value="UniProtKB-EC"/>
</dbReference>
<evidence type="ECO:0000256" key="3">
    <source>
        <dbReference type="ARBA" id="ARBA00022679"/>
    </source>
</evidence>
<comment type="catalytic activity">
    <reaction evidence="5">
        <text>glucuronate acceptor + UDP-alpha-D-glucuronate = acceptor beta-D-glucuronoside + UDP + H(+)</text>
        <dbReference type="Rhea" id="RHEA:21032"/>
        <dbReference type="ChEBI" id="CHEBI:15378"/>
        <dbReference type="ChEBI" id="CHEBI:58052"/>
        <dbReference type="ChEBI" id="CHEBI:58223"/>
        <dbReference type="ChEBI" id="CHEBI:132367"/>
        <dbReference type="ChEBI" id="CHEBI:132368"/>
        <dbReference type="EC" id="2.4.1.17"/>
    </reaction>
</comment>
<dbReference type="FunFam" id="3.40.50.2000:FF:000144">
    <property type="entry name" value="UDP-glucuronosyltransferase"/>
    <property type="match status" value="1"/>
</dbReference>
<keyword evidence="5" id="KW-0472">Membrane</keyword>
<dbReference type="FunFam" id="3.40.50.2000:FF:000050">
    <property type="entry name" value="UDP-glucuronosyltransferase"/>
    <property type="match status" value="1"/>
</dbReference>
<dbReference type="InterPro" id="IPR002213">
    <property type="entry name" value="UDP_glucos_trans"/>
</dbReference>
<dbReference type="EC" id="2.4.1.17" evidence="5"/>
<evidence type="ECO:0000313" key="7">
    <source>
        <dbReference type="Proteomes" id="UP000027135"/>
    </source>
</evidence>
<comment type="similarity">
    <text evidence="1 4">Belongs to the UDP-glycosyltransferase family.</text>
</comment>
<reference evidence="6 7" key="1">
    <citation type="journal article" date="2014" name="Nat. Commun.">
        <title>Molecular traces of alternative social organization in a termite genome.</title>
        <authorList>
            <person name="Terrapon N."/>
            <person name="Li C."/>
            <person name="Robertson H.M."/>
            <person name="Ji L."/>
            <person name="Meng X."/>
            <person name="Booth W."/>
            <person name="Chen Z."/>
            <person name="Childers C.P."/>
            <person name="Glastad K.M."/>
            <person name="Gokhale K."/>
            <person name="Gowin J."/>
            <person name="Gronenberg W."/>
            <person name="Hermansen R.A."/>
            <person name="Hu H."/>
            <person name="Hunt B.G."/>
            <person name="Huylmans A.K."/>
            <person name="Khalil S.M."/>
            <person name="Mitchell R.D."/>
            <person name="Munoz-Torres M.C."/>
            <person name="Mustard J.A."/>
            <person name="Pan H."/>
            <person name="Reese J.T."/>
            <person name="Scharf M.E."/>
            <person name="Sun F."/>
            <person name="Vogel H."/>
            <person name="Xiao J."/>
            <person name="Yang W."/>
            <person name="Yang Z."/>
            <person name="Yang Z."/>
            <person name="Zhou J."/>
            <person name="Zhu J."/>
            <person name="Brent C.S."/>
            <person name="Elsik C.G."/>
            <person name="Goodisman M.A."/>
            <person name="Liberles D.A."/>
            <person name="Roe R.M."/>
            <person name="Vargo E.L."/>
            <person name="Vilcinskas A."/>
            <person name="Wang J."/>
            <person name="Bornberg-Bauer E."/>
            <person name="Korb J."/>
            <person name="Zhang G."/>
            <person name="Liebig J."/>
        </authorList>
    </citation>
    <scope>NUCLEOTIDE SEQUENCE [LARGE SCALE GENOMIC DNA]</scope>
    <source>
        <tissue evidence="6">Whole organism</tissue>
    </source>
</reference>
<evidence type="ECO:0000256" key="1">
    <source>
        <dbReference type="ARBA" id="ARBA00009995"/>
    </source>
</evidence>
<keyword evidence="5" id="KW-0732">Signal</keyword>
<dbReference type="PANTHER" id="PTHR48043:SF159">
    <property type="entry name" value="EG:EG0003.4 PROTEIN-RELATED"/>
    <property type="match status" value="1"/>
</dbReference>
<dbReference type="PROSITE" id="PS00375">
    <property type="entry name" value="UDPGT"/>
    <property type="match status" value="1"/>
</dbReference>
<dbReference type="InterPro" id="IPR035595">
    <property type="entry name" value="UDP_glycos_trans_CS"/>
</dbReference>
<evidence type="ECO:0000313" key="6">
    <source>
        <dbReference type="EMBL" id="KDR22769.1"/>
    </source>
</evidence>
<evidence type="ECO:0000256" key="2">
    <source>
        <dbReference type="ARBA" id="ARBA00022676"/>
    </source>
</evidence>
<dbReference type="Gene3D" id="3.40.50.2000">
    <property type="entry name" value="Glycogen Phosphorylase B"/>
    <property type="match status" value="2"/>
</dbReference>
<dbReference type="AlphaFoldDB" id="A0A067RSH9"/>
<keyword evidence="3 4" id="KW-0808">Transferase</keyword>
<dbReference type="InParanoid" id="A0A067RSH9"/>
<dbReference type="Pfam" id="PF00201">
    <property type="entry name" value="UDPGT"/>
    <property type="match status" value="1"/>
</dbReference>
<feature type="chain" id="PRO_5005103823" description="UDP-glucuronosyltransferase" evidence="5">
    <location>
        <begin position="21"/>
        <end position="454"/>
    </location>
</feature>
<dbReference type="InterPro" id="IPR050271">
    <property type="entry name" value="UDP-glycosyltransferase"/>
</dbReference>
<dbReference type="eggNOG" id="KOG1192">
    <property type="taxonomic scope" value="Eukaryota"/>
</dbReference>
<comment type="subcellular location">
    <subcellularLocation>
        <location evidence="5">Membrane</location>
        <topology evidence="5">Single-pass membrane protein</topology>
    </subcellularLocation>
</comment>
<keyword evidence="5" id="KW-0812">Transmembrane</keyword>
<name>A0A067RSH9_ZOONE</name>
<keyword evidence="7" id="KW-1185">Reference proteome</keyword>
<organism evidence="6 7">
    <name type="scientific">Zootermopsis nevadensis</name>
    <name type="common">Dampwood termite</name>
    <dbReference type="NCBI Taxonomy" id="136037"/>
    <lineage>
        <taxon>Eukaryota</taxon>
        <taxon>Metazoa</taxon>
        <taxon>Ecdysozoa</taxon>
        <taxon>Arthropoda</taxon>
        <taxon>Hexapoda</taxon>
        <taxon>Insecta</taxon>
        <taxon>Pterygota</taxon>
        <taxon>Neoptera</taxon>
        <taxon>Polyneoptera</taxon>
        <taxon>Dictyoptera</taxon>
        <taxon>Blattodea</taxon>
        <taxon>Blattoidea</taxon>
        <taxon>Termitoidae</taxon>
        <taxon>Termopsidae</taxon>
        <taxon>Zootermopsis</taxon>
    </lineage>
</organism>
<dbReference type="FunCoup" id="A0A067RSH9">
    <property type="interactions" value="221"/>
</dbReference>
<sequence length="454" mass="51771">MSLPWLVTLVLLLLVTQSHGARILGLYPLPSRSHLIVQNALMFELASRGHQVTVVSPFPVKEPIPNYTHITVESDMNDLMGGHVSSNVFDMQSIGPLKMTFFMWLMGEALCDHVLQNDNIQKLIHSKDLHFDLVIVEVFINECVLGFAHKFNAPIIQVCTYGGGNFMADWVGSPNPYSYVPDEFLPYEDKMNFWERMYNTVVGTLRHVGRQLIHVPKQNAVMQKYFNYTDKFPPVWELEYRTSLVLLNSHFSLSYPKPLSPNYVQVGGMHVKPPKKLPQELQKYLDEAPHGVIYFSMGSTLQSSELPESIRKAFLEAFSKFKQRVLWKWETDSLPGQPKNVRLGKWLPQSDILAHPNVRLFITHGGLLSMQEAIYRGVPLLGIPIFGDQGLNMGRAVSAGYGLKIDFVNVTTESLTWAIREIIETPTYVLTFLHFLLSFLLLLLLLLLLLPYQW</sequence>
<feature type="transmembrane region" description="Helical" evidence="5">
    <location>
        <begin position="428"/>
        <end position="450"/>
    </location>
</feature>
<dbReference type="Proteomes" id="UP000027135">
    <property type="component" value="Unassembled WGS sequence"/>
</dbReference>